<organism evidence="1 2">
    <name type="scientific">Ectocarpus siliculosus</name>
    <name type="common">Brown alga</name>
    <name type="synonym">Conferva siliculosa</name>
    <dbReference type="NCBI Taxonomy" id="2880"/>
    <lineage>
        <taxon>Eukaryota</taxon>
        <taxon>Sar</taxon>
        <taxon>Stramenopiles</taxon>
        <taxon>Ochrophyta</taxon>
        <taxon>PX clade</taxon>
        <taxon>Phaeophyceae</taxon>
        <taxon>Ectocarpales</taxon>
        <taxon>Ectocarpaceae</taxon>
        <taxon>Ectocarpus</taxon>
    </lineage>
</organism>
<dbReference type="AlphaFoldDB" id="D7FWA8"/>
<proteinExistence type="predicted"/>
<keyword evidence="2" id="KW-1185">Reference proteome</keyword>
<dbReference type="EMBL" id="FN648488">
    <property type="protein sequence ID" value="CBJ31996.1"/>
    <property type="molecule type" value="Genomic_DNA"/>
</dbReference>
<dbReference type="EMBL" id="FN649730">
    <property type="protein sequence ID" value="CBJ31996.1"/>
    <property type="molecule type" value="Genomic_DNA"/>
</dbReference>
<accession>D7FWA8</accession>
<evidence type="ECO:0000313" key="2">
    <source>
        <dbReference type="Proteomes" id="UP000002630"/>
    </source>
</evidence>
<reference evidence="1 2" key="1">
    <citation type="journal article" date="2010" name="Nature">
        <title>The Ectocarpus genome and the independent evolution of multicellularity in brown algae.</title>
        <authorList>
            <person name="Cock J.M."/>
            <person name="Sterck L."/>
            <person name="Rouze P."/>
            <person name="Scornet D."/>
            <person name="Allen A.E."/>
            <person name="Amoutzias G."/>
            <person name="Anthouard V."/>
            <person name="Artiguenave F."/>
            <person name="Aury J.M."/>
            <person name="Badger J.H."/>
            <person name="Beszteri B."/>
            <person name="Billiau K."/>
            <person name="Bonnet E."/>
            <person name="Bothwell J.H."/>
            <person name="Bowler C."/>
            <person name="Boyen C."/>
            <person name="Brownlee C."/>
            <person name="Carrano C.J."/>
            <person name="Charrier B."/>
            <person name="Cho G.Y."/>
            <person name="Coelho S.M."/>
            <person name="Collen J."/>
            <person name="Corre E."/>
            <person name="Da Silva C."/>
            <person name="Delage L."/>
            <person name="Delaroque N."/>
            <person name="Dittami S.M."/>
            <person name="Doulbeau S."/>
            <person name="Elias M."/>
            <person name="Farnham G."/>
            <person name="Gachon C.M."/>
            <person name="Gschloessl B."/>
            <person name="Heesch S."/>
            <person name="Jabbari K."/>
            <person name="Jubin C."/>
            <person name="Kawai H."/>
            <person name="Kimura K."/>
            <person name="Kloareg B."/>
            <person name="Kupper F.C."/>
            <person name="Lang D."/>
            <person name="Le Bail A."/>
            <person name="Leblanc C."/>
            <person name="Lerouge P."/>
            <person name="Lohr M."/>
            <person name="Lopez P.J."/>
            <person name="Martens C."/>
            <person name="Maumus F."/>
            <person name="Michel G."/>
            <person name="Miranda-Saavedra D."/>
            <person name="Morales J."/>
            <person name="Moreau H."/>
            <person name="Motomura T."/>
            <person name="Nagasato C."/>
            <person name="Napoli C.A."/>
            <person name="Nelson D.R."/>
            <person name="Nyvall-Collen P."/>
            <person name="Peters A.F."/>
            <person name="Pommier C."/>
            <person name="Potin P."/>
            <person name="Poulain J."/>
            <person name="Quesneville H."/>
            <person name="Read B."/>
            <person name="Rensing S.A."/>
            <person name="Ritter A."/>
            <person name="Rousvoal S."/>
            <person name="Samanta M."/>
            <person name="Samson G."/>
            <person name="Schroeder D.C."/>
            <person name="Segurens B."/>
            <person name="Strittmatter M."/>
            <person name="Tonon T."/>
            <person name="Tregear J.W."/>
            <person name="Valentin K."/>
            <person name="von Dassow P."/>
            <person name="Yamagishi T."/>
            <person name="Van de Peer Y."/>
            <person name="Wincker P."/>
        </authorList>
    </citation>
    <scope>NUCLEOTIDE SEQUENCE [LARGE SCALE GENOMIC DNA]</scope>
    <source>
        <strain evidence="2">Ec32 / CCAP1310/4</strain>
    </source>
</reference>
<name>D7FWA8_ECTSI</name>
<evidence type="ECO:0000313" key="1">
    <source>
        <dbReference type="EMBL" id="CBJ31996.1"/>
    </source>
</evidence>
<sequence length="49" mass="5065">MGVVGSGGGGGKGVLAHGVPTAPRATCVWVERPCGTRARERWRVNVGFD</sequence>
<protein>
    <submittedName>
        <fullName evidence="1">Uncharacterized protein</fullName>
    </submittedName>
</protein>
<gene>
    <name evidence="1" type="ORF">Esi_0300_0002</name>
</gene>
<dbReference type="Proteomes" id="UP000002630">
    <property type="component" value="Linkage Group LG05"/>
</dbReference>
<dbReference type="InParanoid" id="D7FWA8"/>